<keyword evidence="3 7" id="KW-0805">Transcription regulation</keyword>
<evidence type="ECO:0000256" key="2">
    <source>
        <dbReference type="ARBA" id="ARBA00022491"/>
    </source>
</evidence>
<dbReference type="OrthoDB" id="9784760at2"/>
<dbReference type="InterPro" id="IPR022876">
    <property type="entry name" value="Tscrpt_rep_Rex"/>
</dbReference>
<dbReference type="InterPro" id="IPR009718">
    <property type="entry name" value="Rex_DNA-bd_C_dom"/>
</dbReference>
<protein>
    <recommendedName>
        <fullName evidence="7">Redox-sensing transcriptional repressor Rex</fullName>
    </recommendedName>
</protein>
<keyword evidence="1 7" id="KW-0963">Cytoplasm</keyword>
<name>A0A1H6JQX2_RUMFL</name>
<dbReference type="SMART" id="SM00881">
    <property type="entry name" value="CoA_binding"/>
    <property type="match status" value="1"/>
</dbReference>
<dbReference type="Gene3D" id="3.40.50.720">
    <property type="entry name" value="NAD(P)-binding Rossmann-like Domain"/>
    <property type="match status" value="1"/>
</dbReference>
<feature type="domain" description="CoA-binding" evidence="8">
    <location>
        <begin position="79"/>
        <end position="180"/>
    </location>
</feature>
<reference evidence="9 10" key="1">
    <citation type="submission" date="2016-10" db="EMBL/GenBank/DDBJ databases">
        <authorList>
            <person name="de Groot N.N."/>
        </authorList>
    </citation>
    <scope>NUCLEOTIDE SEQUENCE [LARGE SCALE GENOMIC DNA]</scope>
    <source>
        <strain evidence="9 10">YAD2003</strain>
    </source>
</reference>
<evidence type="ECO:0000256" key="6">
    <source>
        <dbReference type="ARBA" id="ARBA00023163"/>
    </source>
</evidence>
<dbReference type="SUPFAM" id="SSF51735">
    <property type="entry name" value="NAD(P)-binding Rossmann-fold domains"/>
    <property type="match status" value="1"/>
</dbReference>
<dbReference type="SUPFAM" id="SSF46785">
    <property type="entry name" value="Winged helix' DNA-binding domain"/>
    <property type="match status" value="1"/>
</dbReference>
<feature type="binding site" evidence="7">
    <location>
        <begin position="90"/>
        <end position="95"/>
    </location>
    <ligand>
        <name>NAD(+)</name>
        <dbReference type="ChEBI" id="CHEBI:57540"/>
    </ligand>
</feature>
<evidence type="ECO:0000313" key="9">
    <source>
        <dbReference type="EMBL" id="SEH61702.1"/>
    </source>
</evidence>
<dbReference type="GO" id="GO:0051775">
    <property type="term" value="P:response to redox state"/>
    <property type="evidence" value="ECO:0007669"/>
    <property type="project" value="InterPro"/>
</dbReference>
<dbReference type="AlphaFoldDB" id="A0A1H6JQX2"/>
<dbReference type="InterPro" id="IPR036390">
    <property type="entry name" value="WH_DNA-bd_sf"/>
</dbReference>
<dbReference type="NCBIfam" id="NF003996">
    <property type="entry name" value="PRK05472.2-5"/>
    <property type="match status" value="1"/>
</dbReference>
<sequence length="215" mass="23834">MSKNSISNSVIRRLPRYYRFLGELENNGYVRISSRELSEKMGLTASQIRQDFNCFGEFGQQGYGYNVSDLRIEIGKILGLDKQTPMILLGAGNLGRAIATHIDFHNKGFDLIGAFDINPDLIGKDIGELKVRGVDEIGTFCAENRPVAAILCVPMSAAEKLADTLIECGIKAFWNFTHYDLKVTHKGVAVENVHLGDSLTTLSYCLNNLDEKSKI</sequence>
<evidence type="ECO:0000256" key="3">
    <source>
        <dbReference type="ARBA" id="ARBA00023015"/>
    </source>
</evidence>
<dbReference type="NCBIfam" id="NF003990">
    <property type="entry name" value="PRK05472.1-4"/>
    <property type="match status" value="1"/>
</dbReference>
<comment type="subcellular location">
    <subcellularLocation>
        <location evidence="7">Cytoplasm</location>
    </subcellularLocation>
</comment>
<keyword evidence="5 7" id="KW-0238">DNA-binding</keyword>
<dbReference type="Pfam" id="PF02629">
    <property type="entry name" value="CoA_binding"/>
    <property type="match status" value="1"/>
</dbReference>
<dbReference type="InterPro" id="IPR003781">
    <property type="entry name" value="CoA-bd"/>
</dbReference>
<dbReference type="GO" id="GO:0045892">
    <property type="term" value="P:negative regulation of DNA-templated transcription"/>
    <property type="evidence" value="ECO:0007669"/>
    <property type="project" value="InterPro"/>
</dbReference>
<dbReference type="NCBIfam" id="NF003995">
    <property type="entry name" value="PRK05472.2-4"/>
    <property type="match status" value="1"/>
</dbReference>
<proteinExistence type="inferred from homology"/>
<organism evidence="9 10">
    <name type="scientific">Ruminococcus flavefaciens</name>
    <dbReference type="NCBI Taxonomy" id="1265"/>
    <lineage>
        <taxon>Bacteria</taxon>
        <taxon>Bacillati</taxon>
        <taxon>Bacillota</taxon>
        <taxon>Clostridia</taxon>
        <taxon>Eubacteriales</taxon>
        <taxon>Oscillospiraceae</taxon>
        <taxon>Ruminococcus</taxon>
    </lineage>
</organism>
<evidence type="ECO:0000256" key="1">
    <source>
        <dbReference type="ARBA" id="ARBA00022490"/>
    </source>
</evidence>
<accession>A0A1H6JQX2</accession>
<comment type="function">
    <text evidence="7">Modulates transcription in response to changes in cellular NADH/NAD(+) redox state.</text>
</comment>
<dbReference type="InterPro" id="IPR036388">
    <property type="entry name" value="WH-like_DNA-bd_sf"/>
</dbReference>
<dbReference type="InterPro" id="IPR036291">
    <property type="entry name" value="NAD(P)-bd_dom_sf"/>
</dbReference>
<evidence type="ECO:0000313" key="10">
    <source>
        <dbReference type="Proteomes" id="UP000183190"/>
    </source>
</evidence>
<dbReference type="NCBIfam" id="NF003994">
    <property type="entry name" value="PRK05472.2-3"/>
    <property type="match status" value="1"/>
</dbReference>
<comment type="subunit">
    <text evidence="7">Homodimer.</text>
</comment>
<dbReference type="GO" id="GO:0003677">
    <property type="term" value="F:DNA binding"/>
    <property type="evidence" value="ECO:0007669"/>
    <property type="project" value="UniProtKB-UniRule"/>
</dbReference>
<dbReference type="Proteomes" id="UP000183190">
    <property type="component" value="Unassembled WGS sequence"/>
</dbReference>
<dbReference type="Gene3D" id="1.10.10.10">
    <property type="entry name" value="Winged helix-like DNA-binding domain superfamily/Winged helix DNA-binding domain"/>
    <property type="match status" value="1"/>
</dbReference>
<feature type="DNA-binding region" description="H-T-H motif" evidence="7">
    <location>
        <begin position="16"/>
        <end position="55"/>
    </location>
</feature>
<gene>
    <name evidence="7" type="primary">rex</name>
    <name evidence="9" type="ORF">SAMN02910265_01760</name>
</gene>
<evidence type="ECO:0000256" key="5">
    <source>
        <dbReference type="ARBA" id="ARBA00023125"/>
    </source>
</evidence>
<dbReference type="Pfam" id="PF06971">
    <property type="entry name" value="Put_DNA-bind_N"/>
    <property type="match status" value="1"/>
</dbReference>
<evidence type="ECO:0000259" key="8">
    <source>
        <dbReference type="SMART" id="SM00881"/>
    </source>
</evidence>
<dbReference type="RefSeq" id="WP_074716515.1">
    <property type="nucleotide sequence ID" value="NZ_FNWV01000005.1"/>
</dbReference>
<dbReference type="HAMAP" id="MF_01131">
    <property type="entry name" value="Rex"/>
    <property type="match status" value="1"/>
</dbReference>
<dbReference type="EMBL" id="FNWV01000005">
    <property type="protein sequence ID" value="SEH61702.1"/>
    <property type="molecule type" value="Genomic_DNA"/>
</dbReference>
<dbReference type="PANTHER" id="PTHR35786">
    <property type="entry name" value="REDOX-SENSING TRANSCRIPTIONAL REPRESSOR REX"/>
    <property type="match status" value="1"/>
</dbReference>
<dbReference type="PANTHER" id="PTHR35786:SF1">
    <property type="entry name" value="REDOX-SENSING TRANSCRIPTIONAL REPRESSOR REX 1"/>
    <property type="match status" value="1"/>
</dbReference>
<keyword evidence="4 7" id="KW-0520">NAD</keyword>
<comment type="similarity">
    <text evidence="7">Belongs to the transcriptional regulatory Rex family.</text>
</comment>
<evidence type="ECO:0000256" key="4">
    <source>
        <dbReference type="ARBA" id="ARBA00023027"/>
    </source>
</evidence>
<keyword evidence="6 7" id="KW-0804">Transcription</keyword>
<evidence type="ECO:0000256" key="7">
    <source>
        <dbReference type="HAMAP-Rule" id="MF_01131"/>
    </source>
</evidence>
<keyword evidence="2 7" id="KW-0678">Repressor</keyword>
<dbReference type="GO" id="GO:0003700">
    <property type="term" value="F:DNA-binding transcription factor activity"/>
    <property type="evidence" value="ECO:0007669"/>
    <property type="project" value="UniProtKB-UniRule"/>
</dbReference>
<dbReference type="GO" id="GO:0005737">
    <property type="term" value="C:cytoplasm"/>
    <property type="evidence" value="ECO:0007669"/>
    <property type="project" value="UniProtKB-SubCell"/>
</dbReference>